<organism evidence="12">
    <name type="scientific">Planktothricoides raciborskii GIHE-MW2</name>
    <dbReference type="NCBI Taxonomy" id="2792601"/>
    <lineage>
        <taxon>Bacteria</taxon>
        <taxon>Bacillati</taxon>
        <taxon>Cyanobacteriota</taxon>
        <taxon>Cyanophyceae</taxon>
        <taxon>Oscillatoriophycideae</taxon>
        <taxon>Oscillatoriales</taxon>
        <taxon>Oscillatoriaceae</taxon>
        <taxon>Planktothricoides</taxon>
    </lineage>
</organism>
<dbReference type="NCBIfam" id="TIGR00229">
    <property type="entry name" value="sensory_box"/>
    <property type="match status" value="3"/>
</dbReference>
<dbReference type="InterPro" id="IPR013767">
    <property type="entry name" value="PAS_fold"/>
</dbReference>
<dbReference type="InterPro" id="IPR013656">
    <property type="entry name" value="PAS_4"/>
</dbReference>
<dbReference type="InterPro" id="IPR036890">
    <property type="entry name" value="HATPase_C_sf"/>
</dbReference>
<dbReference type="SUPFAM" id="SSF55874">
    <property type="entry name" value="ATPase domain of HSP90 chaperone/DNA topoisomerase II/histidine kinase"/>
    <property type="match status" value="1"/>
</dbReference>
<gene>
    <name evidence="12" type="ORF">ABWT76_004644</name>
</gene>
<keyword evidence="6" id="KW-0902">Two-component regulatory system</keyword>
<dbReference type="AlphaFoldDB" id="A0AAU8JB46"/>
<dbReference type="Pfam" id="PF00989">
    <property type="entry name" value="PAS"/>
    <property type="match status" value="1"/>
</dbReference>
<evidence type="ECO:0000256" key="6">
    <source>
        <dbReference type="ARBA" id="ARBA00023012"/>
    </source>
</evidence>
<proteinExistence type="predicted"/>
<feature type="domain" description="PAC" evidence="11">
    <location>
        <begin position="489"/>
        <end position="544"/>
    </location>
</feature>
<evidence type="ECO:0000256" key="7">
    <source>
        <dbReference type="SAM" id="Coils"/>
    </source>
</evidence>
<evidence type="ECO:0000256" key="5">
    <source>
        <dbReference type="ARBA" id="ARBA00022840"/>
    </source>
</evidence>
<sequence>MLAQFTPIQREIQAFFPINPTYFCVFADLDSCAKVSDNWETLLGWKREVLEAQPWIQWMDAPGVGEWRDQLQSLRRQGKTGDICRLQNRWRHIDGSWLMLSWRISFGADRQFYGVAQLSSDLPPPIDSLPEKSPPAPPGDLRPTDQRNDQNQWRSLIQNSGVLISIQNPDGTIVYVTPSVQDILGYQPQDLIGKTLWDLIDERDIARVQNSLNELLKTENQSIVIEYRCRHQNGCWRFLQSTMKNLLNEPSIQGILLNSHDITLAKQSEISCCQLNEELEIRVALRTAELKKLNQQLKAEISDRKQAQAELQAAEYQWRQMINKIADGVLILNRDGIVLFANSAAENLFNLPHEELLDLHFGIPNSAKEICEIYLPQKDGSYITVEMRTEQIEWQDQSVYLASLRNISDRQEAELRLRESEERYRTLAESSQDLIFILNSDRTLAYINSFGAELLGIEQPSTSDLEIEEISIIYQFKHLESSIKQVFSLNASVRVEDELVYQGGKLWLDTLLVPLRDNLGKISQILGVARDITQLKSIEQSLRKTQGQLRQREKLLRLTLEQAPIGIVTCDLEGNFLHFNPAFSQILGYSAQKLRQMSWENITDKDDLQIQENHYQKLLAGEVRNFQLENCYLRQDGNKIQGIIRVALIRDAKGSPMHYVAQLEDVTERKQAEAKIQASLKEKEVLLKEIHHRVKNNLQIVSSLLDLQAEYIQEPEILEKLEDSKHRLLAMSLIHETLYQSETLAQVDFSDYVERLATNILFAQSTDYERITLDFNLEPVFLNLETAIPCGLLLNELITNSIKHAFPEPRHGKIYIELHYQSNKTASNENQTSCQGDKIGDKIEDQIMLKVSDDGVGMPPNINLKETKSLGLTLIHDLTQQLRGNLAIDLSNGTEFILIFSELKYPQRI</sequence>
<dbReference type="InterPro" id="IPR035965">
    <property type="entry name" value="PAS-like_dom_sf"/>
</dbReference>
<name>A0AAU8JB46_9CYAN</name>
<evidence type="ECO:0000259" key="10">
    <source>
        <dbReference type="PROSITE" id="PS50112"/>
    </source>
</evidence>
<dbReference type="Pfam" id="PF02518">
    <property type="entry name" value="HATPase_c"/>
    <property type="match status" value="1"/>
</dbReference>
<dbReference type="InterPro" id="IPR000700">
    <property type="entry name" value="PAS-assoc_C"/>
</dbReference>
<dbReference type="InterPro" id="IPR000014">
    <property type="entry name" value="PAS"/>
</dbReference>
<feature type="domain" description="PAS" evidence="10">
    <location>
        <begin position="552"/>
        <end position="622"/>
    </location>
</feature>
<dbReference type="GO" id="GO:0000160">
    <property type="term" value="P:phosphorelay signal transduction system"/>
    <property type="evidence" value="ECO:0007669"/>
    <property type="project" value="UniProtKB-KW"/>
</dbReference>
<reference evidence="12" key="1">
    <citation type="submission" date="2024-07" db="EMBL/GenBank/DDBJ databases">
        <authorList>
            <person name="Kim Y.J."/>
            <person name="Jeong J.Y."/>
        </authorList>
    </citation>
    <scope>NUCLEOTIDE SEQUENCE</scope>
    <source>
        <strain evidence="12">GIHE-MW2</strain>
    </source>
</reference>
<keyword evidence="5" id="KW-0067">ATP-binding</keyword>
<dbReference type="GO" id="GO:0016301">
    <property type="term" value="F:kinase activity"/>
    <property type="evidence" value="ECO:0007669"/>
    <property type="project" value="UniProtKB-KW"/>
</dbReference>
<evidence type="ECO:0000256" key="3">
    <source>
        <dbReference type="ARBA" id="ARBA00022741"/>
    </source>
</evidence>
<dbReference type="PANTHER" id="PTHR43065:SF23">
    <property type="entry name" value="SENSOR HISTIDINE KINASE PDTAS"/>
    <property type="match status" value="1"/>
</dbReference>
<dbReference type="SMART" id="SM00086">
    <property type="entry name" value="PAC"/>
    <property type="match status" value="4"/>
</dbReference>
<dbReference type="Pfam" id="PF08448">
    <property type="entry name" value="PAS_4"/>
    <property type="match status" value="2"/>
</dbReference>
<dbReference type="PROSITE" id="PS50112">
    <property type="entry name" value="PAS"/>
    <property type="match status" value="4"/>
</dbReference>
<evidence type="ECO:0000256" key="8">
    <source>
        <dbReference type="SAM" id="MobiDB-lite"/>
    </source>
</evidence>
<feature type="domain" description="PAC" evidence="11">
    <location>
        <begin position="369"/>
        <end position="419"/>
    </location>
</feature>
<dbReference type="SMART" id="SM00387">
    <property type="entry name" value="HATPase_c"/>
    <property type="match status" value="1"/>
</dbReference>
<feature type="domain" description="Histidine kinase" evidence="9">
    <location>
        <begin position="689"/>
        <end position="904"/>
    </location>
</feature>
<evidence type="ECO:0000259" key="11">
    <source>
        <dbReference type="PROSITE" id="PS50113"/>
    </source>
</evidence>
<dbReference type="GO" id="GO:0006355">
    <property type="term" value="P:regulation of DNA-templated transcription"/>
    <property type="evidence" value="ECO:0007669"/>
    <property type="project" value="InterPro"/>
</dbReference>
<dbReference type="InterPro" id="IPR011495">
    <property type="entry name" value="Sig_transdc_His_kin_sub2_dim/P"/>
</dbReference>
<feature type="domain" description="PAC" evidence="11">
    <location>
        <begin position="626"/>
        <end position="678"/>
    </location>
</feature>
<evidence type="ECO:0000256" key="2">
    <source>
        <dbReference type="ARBA" id="ARBA00022679"/>
    </source>
</evidence>
<feature type="domain" description="PAS" evidence="10">
    <location>
        <begin position="314"/>
        <end position="358"/>
    </location>
</feature>
<evidence type="ECO:0000313" key="12">
    <source>
        <dbReference type="EMBL" id="XCM35926.1"/>
    </source>
</evidence>
<evidence type="ECO:0000256" key="1">
    <source>
        <dbReference type="ARBA" id="ARBA00022553"/>
    </source>
</evidence>
<dbReference type="RefSeq" id="WP_354635025.1">
    <property type="nucleotide sequence ID" value="NZ_CP159837.1"/>
</dbReference>
<keyword evidence="4" id="KW-0418">Kinase</keyword>
<keyword evidence="1" id="KW-0597">Phosphoprotein</keyword>
<keyword evidence="7" id="KW-0175">Coiled coil</keyword>
<dbReference type="PANTHER" id="PTHR43065">
    <property type="entry name" value="SENSOR HISTIDINE KINASE"/>
    <property type="match status" value="1"/>
</dbReference>
<dbReference type="Pfam" id="PF08447">
    <property type="entry name" value="PAS_3"/>
    <property type="match status" value="1"/>
</dbReference>
<dbReference type="GO" id="GO:0005524">
    <property type="term" value="F:ATP binding"/>
    <property type="evidence" value="ECO:0007669"/>
    <property type="project" value="UniProtKB-KW"/>
</dbReference>
<dbReference type="InterPro" id="IPR005467">
    <property type="entry name" value="His_kinase_dom"/>
</dbReference>
<feature type="domain" description="PAS" evidence="10">
    <location>
        <begin position="149"/>
        <end position="219"/>
    </location>
</feature>
<dbReference type="SMART" id="SM00091">
    <property type="entry name" value="PAS"/>
    <property type="match status" value="5"/>
</dbReference>
<dbReference type="CDD" id="cd00130">
    <property type="entry name" value="PAS"/>
    <property type="match status" value="4"/>
</dbReference>
<feature type="compositionally biased region" description="Pro residues" evidence="8">
    <location>
        <begin position="124"/>
        <end position="140"/>
    </location>
</feature>
<dbReference type="PROSITE" id="PS50113">
    <property type="entry name" value="PAC"/>
    <property type="match status" value="3"/>
</dbReference>
<dbReference type="Gene3D" id="3.30.565.10">
    <property type="entry name" value="Histidine kinase-like ATPase, C-terminal domain"/>
    <property type="match status" value="1"/>
</dbReference>
<dbReference type="EMBL" id="CP159837">
    <property type="protein sequence ID" value="XCM35926.1"/>
    <property type="molecule type" value="Genomic_DNA"/>
</dbReference>
<accession>A0AAU8JB46</accession>
<dbReference type="SUPFAM" id="SSF55785">
    <property type="entry name" value="PYP-like sensor domain (PAS domain)"/>
    <property type="match status" value="5"/>
</dbReference>
<dbReference type="InterPro" id="IPR003594">
    <property type="entry name" value="HATPase_dom"/>
</dbReference>
<keyword evidence="2" id="KW-0808">Transferase</keyword>
<dbReference type="PROSITE" id="PS50109">
    <property type="entry name" value="HIS_KIN"/>
    <property type="match status" value="1"/>
</dbReference>
<feature type="region of interest" description="Disordered" evidence="8">
    <location>
        <begin position="124"/>
        <end position="147"/>
    </location>
</feature>
<dbReference type="Gene3D" id="3.30.450.20">
    <property type="entry name" value="PAS domain"/>
    <property type="match status" value="6"/>
</dbReference>
<evidence type="ECO:0000259" key="9">
    <source>
        <dbReference type="PROSITE" id="PS50109"/>
    </source>
</evidence>
<feature type="domain" description="PAS" evidence="10">
    <location>
        <begin position="420"/>
        <end position="459"/>
    </location>
</feature>
<dbReference type="Pfam" id="PF07568">
    <property type="entry name" value="HisKA_2"/>
    <property type="match status" value="1"/>
</dbReference>
<feature type="coiled-coil region" evidence="7">
    <location>
        <begin position="276"/>
        <end position="317"/>
    </location>
</feature>
<dbReference type="InterPro" id="IPR013655">
    <property type="entry name" value="PAS_fold_3"/>
</dbReference>
<dbReference type="InterPro" id="IPR001610">
    <property type="entry name" value="PAC"/>
</dbReference>
<protein>
    <submittedName>
        <fullName evidence="12">PAS domain S-box protein</fullName>
    </submittedName>
</protein>
<evidence type="ECO:0000256" key="4">
    <source>
        <dbReference type="ARBA" id="ARBA00022777"/>
    </source>
</evidence>
<keyword evidence="3" id="KW-0547">Nucleotide-binding</keyword>